<accession>A0ABV1TDY6</accession>
<dbReference type="PANTHER" id="PTHR37950">
    <property type="entry name" value="4-HYDROXYPHENYLACETATE CATABOLISM PROTEIN"/>
    <property type="match status" value="1"/>
</dbReference>
<keyword evidence="1" id="KW-0413">Isomerase</keyword>
<dbReference type="InterPro" id="IPR004220">
    <property type="entry name" value="5-COMe_2-OHmuconate_Isoase"/>
</dbReference>
<sequence length="118" mass="12665">MPHITVDYSPRIADSFDLRVLAAELQPAVLEGSGSAGTCKMLFRQAAGARVADRHGDAAAFVHVEVGLLPGRPDTVKARLSEDVLRLLEKHLGVGTTPPVVCSVEVRELGGSYRLRTF</sequence>
<protein>
    <submittedName>
        <fullName evidence="1">5-carboxymethyl-2-hydroxymuconate delta isomerase</fullName>
    </submittedName>
</protein>
<dbReference type="Proteomes" id="UP001490365">
    <property type="component" value="Unassembled WGS sequence"/>
</dbReference>
<organism evidence="1 2">
    <name type="scientific">Streptomyces sp. 900105755</name>
    <dbReference type="NCBI Taxonomy" id="3154389"/>
    <lineage>
        <taxon>Bacteria</taxon>
        <taxon>Bacillati</taxon>
        <taxon>Actinomycetota</taxon>
        <taxon>Actinomycetes</taxon>
        <taxon>Kitasatosporales</taxon>
        <taxon>Streptomycetaceae</taxon>
        <taxon>Streptomyces</taxon>
    </lineage>
</organism>
<name>A0ABV1TDY6_9ACTN</name>
<reference evidence="1 2" key="1">
    <citation type="submission" date="2024-06" db="EMBL/GenBank/DDBJ databases">
        <title>The Natural Products Discovery Center: Release of the First 8490 Sequenced Strains for Exploring Actinobacteria Biosynthetic Diversity.</title>
        <authorList>
            <person name="Kalkreuter E."/>
            <person name="Kautsar S.A."/>
            <person name="Yang D."/>
            <person name="Bader C.D."/>
            <person name="Teijaro C.N."/>
            <person name="Fluegel L."/>
            <person name="Davis C.M."/>
            <person name="Simpson J.R."/>
            <person name="Lauterbach L."/>
            <person name="Steele A.D."/>
            <person name="Gui C."/>
            <person name="Meng S."/>
            <person name="Li G."/>
            <person name="Viehrig K."/>
            <person name="Ye F."/>
            <person name="Su P."/>
            <person name="Kiefer A.F."/>
            <person name="Nichols A."/>
            <person name="Cepeda A.J."/>
            <person name="Yan W."/>
            <person name="Fan B."/>
            <person name="Jiang Y."/>
            <person name="Adhikari A."/>
            <person name="Zheng C.-J."/>
            <person name="Schuster L."/>
            <person name="Cowan T.M."/>
            <person name="Smanski M.J."/>
            <person name="Chevrette M.G."/>
            <person name="De Carvalho L.P.S."/>
            <person name="Shen B."/>
        </authorList>
    </citation>
    <scope>NUCLEOTIDE SEQUENCE [LARGE SCALE GENOMIC DNA]</scope>
    <source>
        <strain evidence="1 2">NPDC001694</strain>
    </source>
</reference>
<dbReference type="EMBL" id="JBEOZM010000003">
    <property type="protein sequence ID" value="MER6267762.1"/>
    <property type="molecule type" value="Genomic_DNA"/>
</dbReference>
<dbReference type="InterPro" id="IPR014347">
    <property type="entry name" value="Tautomerase/MIF_sf"/>
</dbReference>
<proteinExistence type="predicted"/>
<evidence type="ECO:0000313" key="2">
    <source>
        <dbReference type="Proteomes" id="UP001490365"/>
    </source>
</evidence>
<dbReference type="Pfam" id="PF02962">
    <property type="entry name" value="CHMI"/>
    <property type="match status" value="1"/>
</dbReference>
<dbReference type="GO" id="GO:0016853">
    <property type="term" value="F:isomerase activity"/>
    <property type="evidence" value="ECO:0007669"/>
    <property type="project" value="UniProtKB-KW"/>
</dbReference>
<dbReference type="SUPFAM" id="SSF55331">
    <property type="entry name" value="Tautomerase/MIF"/>
    <property type="match status" value="1"/>
</dbReference>
<dbReference type="PANTHER" id="PTHR37950:SF1">
    <property type="entry name" value="4-HYDROXYPHENYLACETATE CATABOLISM PROTEIN"/>
    <property type="match status" value="1"/>
</dbReference>
<gene>
    <name evidence="1" type="ORF">ABT211_10740</name>
</gene>
<keyword evidence="2" id="KW-1185">Reference proteome</keyword>
<dbReference type="RefSeq" id="WP_351956386.1">
    <property type="nucleotide sequence ID" value="NZ_JBEOZM010000003.1"/>
</dbReference>
<evidence type="ECO:0000313" key="1">
    <source>
        <dbReference type="EMBL" id="MER6267762.1"/>
    </source>
</evidence>
<dbReference type="Gene3D" id="3.30.429.10">
    <property type="entry name" value="Macrophage Migration Inhibitory Factor"/>
    <property type="match status" value="1"/>
</dbReference>
<comment type="caution">
    <text evidence="1">The sequence shown here is derived from an EMBL/GenBank/DDBJ whole genome shotgun (WGS) entry which is preliminary data.</text>
</comment>